<dbReference type="EMBL" id="FR824228">
    <property type="protein sequence ID" value="CCA23164.1"/>
    <property type="molecule type" value="Genomic_DNA"/>
</dbReference>
<gene>
    <name evidence="1" type="primary">AlNc14C8G1031</name>
    <name evidence="2" type="synonym">AlNc14C183G8264</name>
    <name evidence="1" type="ORF">ALNC14_011730</name>
    <name evidence="2" type="ORF">ALNC14_093070</name>
</gene>
<reference evidence="1" key="2">
    <citation type="submission" date="2011-02" db="EMBL/GenBank/DDBJ databases">
        <authorList>
            <person name="MacLean D."/>
        </authorList>
    </citation>
    <scope>NUCLEOTIDE SEQUENCE</scope>
</reference>
<evidence type="ECO:0000313" key="2">
    <source>
        <dbReference type="EMBL" id="CCA23164.1"/>
    </source>
</evidence>
<dbReference type="HOGENOM" id="CLU_2296920_0_0_1"/>
<dbReference type="EMBL" id="FR824053">
    <property type="protein sequence ID" value="CCA15030.1"/>
    <property type="molecule type" value="Genomic_DNA"/>
</dbReference>
<proteinExistence type="predicted"/>
<protein>
    <submittedName>
        <fullName evidence="2">AlNc14C183G8264 protein</fullName>
    </submittedName>
    <submittedName>
        <fullName evidence="1">AlNc14C8G1031 protein</fullName>
    </submittedName>
</protein>
<reference evidence="1" key="1">
    <citation type="journal article" date="2011" name="PLoS Biol.">
        <title>Gene gain and loss during evolution of obligate parasitism in the white rust pathogen of Arabidopsis thaliana.</title>
        <authorList>
            <person name="Kemen E."/>
            <person name="Gardiner A."/>
            <person name="Schultz-Larsen T."/>
            <person name="Kemen A.C."/>
            <person name="Balmuth A.L."/>
            <person name="Robert-Seilaniantz A."/>
            <person name="Bailey K."/>
            <person name="Holub E."/>
            <person name="Studholme D.J."/>
            <person name="Maclean D."/>
            <person name="Jones J.D."/>
        </authorList>
    </citation>
    <scope>NUCLEOTIDE SEQUENCE</scope>
</reference>
<dbReference type="AlphaFoldDB" id="F0W1V1"/>
<accession>F0W1V1</accession>
<name>F0W1V1_9STRA</name>
<organism evidence="1">
    <name type="scientific">Albugo laibachii Nc14</name>
    <dbReference type="NCBI Taxonomy" id="890382"/>
    <lineage>
        <taxon>Eukaryota</taxon>
        <taxon>Sar</taxon>
        <taxon>Stramenopiles</taxon>
        <taxon>Oomycota</taxon>
        <taxon>Peronosporomycetes</taxon>
        <taxon>Albuginales</taxon>
        <taxon>Albuginaceae</taxon>
        <taxon>Albugo</taxon>
    </lineage>
</organism>
<sequence>MLLLLMGGEAPKFVNDAVRVRAAHRGAWLLAETLDKTHVSHGQRDLFISRRIRILSFEIHSRLTFARLPCSFARAFNQSKSHLLYKTIEVTPLVGYQYPGWTIGCV</sequence>
<evidence type="ECO:0000313" key="1">
    <source>
        <dbReference type="EMBL" id="CCA15030.1"/>
    </source>
</evidence>